<keyword evidence="3" id="KW-1185">Reference proteome</keyword>
<dbReference type="InterPro" id="IPR036869">
    <property type="entry name" value="J_dom_sf"/>
</dbReference>
<evidence type="ECO:0000259" key="1">
    <source>
        <dbReference type="PROSITE" id="PS50076"/>
    </source>
</evidence>
<dbReference type="Gene3D" id="1.10.287.110">
    <property type="entry name" value="DnaJ domain"/>
    <property type="match status" value="1"/>
</dbReference>
<dbReference type="InterPro" id="IPR001623">
    <property type="entry name" value="DnaJ_domain"/>
</dbReference>
<feature type="domain" description="J" evidence="1">
    <location>
        <begin position="22"/>
        <end position="79"/>
    </location>
</feature>
<dbReference type="PROSITE" id="PS50076">
    <property type="entry name" value="DNAJ_2"/>
    <property type="match status" value="1"/>
</dbReference>
<name>A0A6A5ZLW0_9PLEO</name>
<accession>A0A6A5ZLW0</accession>
<organism evidence="2 3">
    <name type="scientific">Lophiotrema nucula</name>
    <dbReference type="NCBI Taxonomy" id="690887"/>
    <lineage>
        <taxon>Eukaryota</taxon>
        <taxon>Fungi</taxon>
        <taxon>Dikarya</taxon>
        <taxon>Ascomycota</taxon>
        <taxon>Pezizomycotina</taxon>
        <taxon>Dothideomycetes</taxon>
        <taxon>Pleosporomycetidae</taxon>
        <taxon>Pleosporales</taxon>
        <taxon>Lophiotremataceae</taxon>
        <taxon>Lophiotrema</taxon>
    </lineage>
</organism>
<proteinExistence type="predicted"/>
<gene>
    <name evidence="2" type="ORF">BDV96DRAFT_641850</name>
</gene>
<dbReference type="SUPFAM" id="SSF46565">
    <property type="entry name" value="Chaperone J-domain"/>
    <property type="match status" value="1"/>
</dbReference>
<reference evidence="2" key="1">
    <citation type="journal article" date="2020" name="Stud. Mycol.">
        <title>101 Dothideomycetes genomes: a test case for predicting lifestyles and emergence of pathogens.</title>
        <authorList>
            <person name="Haridas S."/>
            <person name="Albert R."/>
            <person name="Binder M."/>
            <person name="Bloem J."/>
            <person name="Labutti K."/>
            <person name="Salamov A."/>
            <person name="Andreopoulos B."/>
            <person name="Baker S."/>
            <person name="Barry K."/>
            <person name="Bills G."/>
            <person name="Bluhm B."/>
            <person name="Cannon C."/>
            <person name="Castanera R."/>
            <person name="Culley D."/>
            <person name="Daum C."/>
            <person name="Ezra D."/>
            <person name="Gonzalez J."/>
            <person name="Henrissat B."/>
            <person name="Kuo A."/>
            <person name="Liang C."/>
            <person name="Lipzen A."/>
            <person name="Lutzoni F."/>
            <person name="Magnuson J."/>
            <person name="Mondo S."/>
            <person name="Nolan M."/>
            <person name="Ohm R."/>
            <person name="Pangilinan J."/>
            <person name="Park H.-J."/>
            <person name="Ramirez L."/>
            <person name="Alfaro M."/>
            <person name="Sun H."/>
            <person name="Tritt A."/>
            <person name="Yoshinaga Y."/>
            <person name="Zwiers L.-H."/>
            <person name="Turgeon B."/>
            <person name="Goodwin S."/>
            <person name="Spatafora J."/>
            <person name="Crous P."/>
            <person name="Grigoriev I."/>
        </authorList>
    </citation>
    <scope>NUCLEOTIDE SEQUENCE</scope>
    <source>
        <strain evidence="2">CBS 627.86</strain>
    </source>
</reference>
<dbReference type="EMBL" id="ML977314">
    <property type="protein sequence ID" value="KAF2119984.1"/>
    <property type="molecule type" value="Genomic_DNA"/>
</dbReference>
<dbReference type="AlphaFoldDB" id="A0A6A5ZLW0"/>
<sequence length="153" mass="18276">MLFSSSSTSLFTSVPPPRKGDDHYATLNLPRNASDRRIRTAFFRLTQNASPKNSLQHKIRAAYGVLRDPKSRAEYDHALTEYELRRWTKWTHPELRFRVDNRQWRYFMDFLRAWGYKPWEMRVQDVRMVFDRWLVANGLNGSKKKTATFMASR</sequence>
<dbReference type="Proteomes" id="UP000799770">
    <property type="component" value="Unassembled WGS sequence"/>
</dbReference>
<evidence type="ECO:0000313" key="2">
    <source>
        <dbReference type="EMBL" id="KAF2119984.1"/>
    </source>
</evidence>
<dbReference type="Pfam" id="PF00226">
    <property type="entry name" value="DnaJ"/>
    <property type="match status" value="1"/>
</dbReference>
<evidence type="ECO:0000313" key="3">
    <source>
        <dbReference type="Proteomes" id="UP000799770"/>
    </source>
</evidence>
<dbReference type="OrthoDB" id="445556at2759"/>
<protein>
    <recommendedName>
        <fullName evidence="1">J domain-containing protein</fullName>
    </recommendedName>
</protein>